<accession>A0A1F5ZL99</accession>
<evidence type="ECO:0000256" key="9">
    <source>
        <dbReference type="ARBA" id="ARBA00022777"/>
    </source>
</evidence>
<dbReference type="GO" id="GO:0044210">
    <property type="term" value="P:'de novo' CTP biosynthetic process"/>
    <property type="evidence" value="ECO:0007669"/>
    <property type="project" value="UniProtKB-UniPathway"/>
</dbReference>
<dbReference type="EMBL" id="MFJL01000039">
    <property type="protein sequence ID" value="OGG13228.1"/>
    <property type="molecule type" value="Genomic_DNA"/>
</dbReference>
<comment type="catalytic activity">
    <reaction evidence="13">
        <text>UMP + ATP = UDP + ADP</text>
        <dbReference type="Rhea" id="RHEA:24400"/>
        <dbReference type="ChEBI" id="CHEBI:30616"/>
        <dbReference type="ChEBI" id="CHEBI:57865"/>
        <dbReference type="ChEBI" id="CHEBI:58223"/>
        <dbReference type="ChEBI" id="CHEBI:456216"/>
        <dbReference type="EC" id="2.7.4.22"/>
    </reaction>
</comment>
<gene>
    <name evidence="15" type="ORF">A3D77_00715</name>
</gene>
<dbReference type="GO" id="GO:0033862">
    <property type="term" value="F:UMP kinase activity"/>
    <property type="evidence" value="ECO:0007669"/>
    <property type="project" value="UniProtKB-EC"/>
</dbReference>
<dbReference type="PANTHER" id="PTHR42833">
    <property type="entry name" value="URIDYLATE KINASE"/>
    <property type="match status" value="1"/>
</dbReference>
<dbReference type="EC" id="2.7.4.22" evidence="4"/>
<evidence type="ECO:0000256" key="2">
    <source>
        <dbReference type="ARBA" id="ARBA00004791"/>
    </source>
</evidence>
<keyword evidence="8" id="KW-0547">Nucleotide-binding</keyword>
<evidence type="ECO:0000256" key="3">
    <source>
        <dbReference type="ARBA" id="ARBA00007614"/>
    </source>
</evidence>
<dbReference type="Pfam" id="PF00696">
    <property type="entry name" value="AA_kinase"/>
    <property type="match status" value="1"/>
</dbReference>
<evidence type="ECO:0000256" key="11">
    <source>
        <dbReference type="ARBA" id="ARBA00022975"/>
    </source>
</evidence>
<feature type="domain" description="Aspartate/glutamate/uridylate kinase" evidence="14">
    <location>
        <begin position="7"/>
        <end position="209"/>
    </location>
</feature>
<evidence type="ECO:0000256" key="4">
    <source>
        <dbReference type="ARBA" id="ARBA00012899"/>
    </source>
</evidence>
<evidence type="ECO:0000259" key="14">
    <source>
        <dbReference type="Pfam" id="PF00696"/>
    </source>
</evidence>
<dbReference type="AlphaFoldDB" id="A0A1F5ZL99"/>
<comment type="caution">
    <text evidence="15">The sequence shown here is derived from an EMBL/GenBank/DDBJ whole genome shotgun (WGS) entry which is preliminary data.</text>
</comment>
<evidence type="ECO:0000313" key="16">
    <source>
        <dbReference type="Proteomes" id="UP000176923"/>
    </source>
</evidence>
<dbReference type="InterPro" id="IPR036393">
    <property type="entry name" value="AceGlu_kinase-like_sf"/>
</dbReference>
<keyword evidence="10" id="KW-0067">ATP-binding</keyword>
<comment type="pathway">
    <text evidence="2">Pyrimidine metabolism; CTP biosynthesis via de novo pathway; UDP from UMP (UMPK route): step 1/1.</text>
</comment>
<dbReference type="PIRSF" id="PIRSF005650">
    <property type="entry name" value="Uridylate_kin"/>
    <property type="match status" value="1"/>
</dbReference>
<evidence type="ECO:0000256" key="1">
    <source>
        <dbReference type="ARBA" id="ARBA00004496"/>
    </source>
</evidence>
<dbReference type="GO" id="GO:0006225">
    <property type="term" value="P:UDP biosynthetic process"/>
    <property type="evidence" value="ECO:0007669"/>
    <property type="project" value="TreeGrafter"/>
</dbReference>
<evidence type="ECO:0000256" key="12">
    <source>
        <dbReference type="ARBA" id="ARBA00032092"/>
    </source>
</evidence>
<evidence type="ECO:0000256" key="6">
    <source>
        <dbReference type="ARBA" id="ARBA00022490"/>
    </source>
</evidence>
<dbReference type="PANTHER" id="PTHR42833:SF4">
    <property type="entry name" value="URIDYLATE KINASE PUMPKIN, CHLOROPLASTIC"/>
    <property type="match status" value="1"/>
</dbReference>
<sequence length="231" mass="25844">MDKKTPLILSLGGSLVVPNGGIDMEFIRSFYQFIKEKVAEGYKFFIVVGGGSTARHYIDAAKKITGTISDWDLDWLGIHTTRLNAHLIKTVFEGIVHPRVIANYRKKIANLKEPVVVAAGWEPGWSTDYDAVTLAKDYKAKIVFNLSNISQVYDRDPKGNSSAQPIDKITWKKYREMVGENWTPGSNTPFDPVASKIAMEHNLKVIILDGRDLKNLDNAIEGRSFMGTLIE</sequence>
<keyword evidence="11" id="KW-0665">Pyrimidine biosynthesis</keyword>
<evidence type="ECO:0000256" key="5">
    <source>
        <dbReference type="ARBA" id="ARBA00016403"/>
    </source>
</evidence>
<dbReference type="InterPro" id="IPR011817">
    <property type="entry name" value="Uridylate_kinase"/>
</dbReference>
<protein>
    <recommendedName>
        <fullName evidence="5">Uridylate kinase</fullName>
        <ecNumber evidence="4">2.7.4.22</ecNumber>
    </recommendedName>
    <alternativeName>
        <fullName evidence="12">Uridine monophosphate kinase</fullName>
    </alternativeName>
</protein>
<evidence type="ECO:0000313" key="15">
    <source>
        <dbReference type="EMBL" id="OGG13228.1"/>
    </source>
</evidence>
<dbReference type="UniPathway" id="UPA00159">
    <property type="reaction ID" value="UER00275"/>
</dbReference>
<name>A0A1F5ZL99_9BACT</name>
<dbReference type="GO" id="GO:0005737">
    <property type="term" value="C:cytoplasm"/>
    <property type="evidence" value="ECO:0007669"/>
    <property type="project" value="UniProtKB-SubCell"/>
</dbReference>
<keyword evidence="6" id="KW-0963">Cytoplasm</keyword>
<evidence type="ECO:0000256" key="7">
    <source>
        <dbReference type="ARBA" id="ARBA00022679"/>
    </source>
</evidence>
<dbReference type="SUPFAM" id="SSF53633">
    <property type="entry name" value="Carbamate kinase-like"/>
    <property type="match status" value="1"/>
</dbReference>
<evidence type="ECO:0000256" key="10">
    <source>
        <dbReference type="ARBA" id="ARBA00022840"/>
    </source>
</evidence>
<dbReference type="GO" id="GO:0005524">
    <property type="term" value="F:ATP binding"/>
    <property type="evidence" value="ECO:0007669"/>
    <property type="project" value="UniProtKB-KW"/>
</dbReference>
<dbReference type="InterPro" id="IPR001048">
    <property type="entry name" value="Asp/Glu/Uridylate_kinase"/>
</dbReference>
<proteinExistence type="inferred from homology"/>
<dbReference type="STRING" id="1798382.A3D77_00715"/>
<comment type="similarity">
    <text evidence="3">Belongs to the UMP kinase family.</text>
</comment>
<dbReference type="Gene3D" id="3.40.1160.10">
    <property type="entry name" value="Acetylglutamate kinase-like"/>
    <property type="match status" value="1"/>
</dbReference>
<dbReference type="NCBIfam" id="TIGR02076">
    <property type="entry name" value="pyrH_arch"/>
    <property type="match status" value="1"/>
</dbReference>
<keyword evidence="9 15" id="KW-0418">Kinase</keyword>
<dbReference type="InterPro" id="IPR011818">
    <property type="entry name" value="Uridylate_kinase_arch/spir"/>
</dbReference>
<comment type="subcellular location">
    <subcellularLocation>
        <location evidence="1">Cytoplasm</location>
    </subcellularLocation>
</comment>
<keyword evidence="7" id="KW-0808">Transferase</keyword>
<evidence type="ECO:0000256" key="8">
    <source>
        <dbReference type="ARBA" id="ARBA00022741"/>
    </source>
</evidence>
<reference evidence="15 16" key="1">
    <citation type="journal article" date="2016" name="Nat. Commun.">
        <title>Thousands of microbial genomes shed light on interconnected biogeochemical processes in an aquifer system.</title>
        <authorList>
            <person name="Anantharaman K."/>
            <person name="Brown C.T."/>
            <person name="Hug L.A."/>
            <person name="Sharon I."/>
            <person name="Castelle C.J."/>
            <person name="Probst A.J."/>
            <person name="Thomas B.C."/>
            <person name="Singh A."/>
            <person name="Wilkins M.J."/>
            <person name="Karaoz U."/>
            <person name="Brodie E.L."/>
            <person name="Williams K.H."/>
            <person name="Hubbard S.S."/>
            <person name="Banfield J.F."/>
        </authorList>
    </citation>
    <scope>NUCLEOTIDE SEQUENCE [LARGE SCALE GENOMIC DNA]</scope>
</reference>
<organism evidence="15 16">
    <name type="scientific">Candidatus Gottesmanbacteria bacterium RIFCSPHIGHO2_02_FULL_39_11</name>
    <dbReference type="NCBI Taxonomy" id="1798382"/>
    <lineage>
        <taxon>Bacteria</taxon>
        <taxon>Candidatus Gottesmaniibacteriota</taxon>
    </lineage>
</organism>
<evidence type="ECO:0000256" key="13">
    <source>
        <dbReference type="ARBA" id="ARBA00047767"/>
    </source>
</evidence>
<dbReference type="Proteomes" id="UP000176923">
    <property type="component" value="Unassembled WGS sequence"/>
</dbReference>